<sequence length="70" mass="7973">MSRYVATVIRTFTNEQVYLEKGMRVEFVSFSPPWMDNGKVVQQAFMRVYGIDFSKGGGCSPAFIEVVEIK</sequence>
<dbReference type="OrthoDB" id="1075930at2"/>
<organism evidence="1 2">
    <name type="scientific">Myroides odoratus</name>
    <name type="common">Flavobacterium odoratum</name>
    <dbReference type="NCBI Taxonomy" id="256"/>
    <lineage>
        <taxon>Bacteria</taxon>
        <taxon>Pseudomonadati</taxon>
        <taxon>Bacteroidota</taxon>
        <taxon>Flavobacteriia</taxon>
        <taxon>Flavobacteriales</taxon>
        <taxon>Flavobacteriaceae</taxon>
        <taxon>Myroides</taxon>
    </lineage>
</organism>
<name>A0A9Q6ZA43_MYROD</name>
<dbReference type="Pfam" id="PF19637">
    <property type="entry name" value="DUF6140"/>
    <property type="match status" value="1"/>
</dbReference>
<protein>
    <submittedName>
        <fullName evidence="1">Uncharacterized protein</fullName>
    </submittedName>
</protein>
<dbReference type="Proteomes" id="UP000596202">
    <property type="component" value="Chromosome"/>
</dbReference>
<evidence type="ECO:0000313" key="2">
    <source>
        <dbReference type="Proteomes" id="UP000596202"/>
    </source>
</evidence>
<dbReference type="RefSeq" id="WP_002991641.1">
    <property type="nucleotide sequence ID" value="NZ_CP068108.1"/>
</dbReference>
<dbReference type="InterPro" id="IPR046138">
    <property type="entry name" value="DUF6140"/>
</dbReference>
<dbReference type="GeneID" id="93527120"/>
<dbReference type="EMBL" id="CP068108">
    <property type="protein sequence ID" value="QQU01228.1"/>
    <property type="molecule type" value="Genomic_DNA"/>
</dbReference>
<gene>
    <name evidence="1" type="ORF">I6I88_05610</name>
</gene>
<dbReference type="AlphaFoldDB" id="A0A9Q6ZA43"/>
<accession>A0A9Q6ZA43</accession>
<evidence type="ECO:0000313" key="1">
    <source>
        <dbReference type="EMBL" id="QQU01228.1"/>
    </source>
</evidence>
<proteinExistence type="predicted"/>
<reference evidence="1 2" key="1">
    <citation type="submission" date="2021-01" db="EMBL/GenBank/DDBJ databases">
        <title>FDA dAtabase for Regulatory Grade micrObial Sequences (FDA-ARGOS): Supporting development and validation of Infectious Disease Dx tests.</title>
        <authorList>
            <person name="Sproer C."/>
            <person name="Gronow S."/>
            <person name="Severitt S."/>
            <person name="Schroder I."/>
            <person name="Tallon L."/>
            <person name="Sadzewicz L."/>
            <person name="Zhao X."/>
            <person name="Boylan J."/>
            <person name="Ott S."/>
            <person name="Bowen H."/>
            <person name="Vavikolanu K."/>
            <person name="Mehta A."/>
            <person name="Aluvathingal J."/>
            <person name="Nadendla S."/>
            <person name="Lowell S."/>
            <person name="Myers T."/>
            <person name="Yan Y."/>
            <person name="Sichtig H."/>
        </authorList>
    </citation>
    <scope>NUCLEOTIDE SEQUENCE [LARGE SCALE GENOMIC DNA]</scope>
    <source>
        <strain evidence="1 2">FDAARGOS_1131</strain>
    </source>
</reference>